<dbReference type="AlphaFoldDB" id="A0A519BMB5"/>
<name>A0A519BMB5_9DELT</name>
<comment type="function">
    <text evidence="7">Single strand-specific metallo-endoribonuclease involved in late-stage 70S ribosome quality control and in maturation of the 3' terminus of the 16S rRNA.</text>
</comment>
<dbReference type="NCBIfam" id="TIGR00043">
    <property type="entry name" value="rRNA maturation RNase YbeY"/>
    <property type="match status" value="1"/>
</dbReference>
<feature type="binding site" evidence="7">
    <location>
        <position position="161"/>
    </location>
    <ligand>
        <name>Zn(2+)</name>
        <dbReference type="ChEBI" id="CHEBI:29105"/>
        <note>catalytic</note>
    </ligand>
</feature>
<feature type="binding site" evidence="7">
    <location>
        <position position="151"/>
    </location>
    <ligand>
        <name>Zn(2+)</name>
        <dbReference type="ChEBI" id="CHEBI:29105"/>
        <note>catalytic</note>
    </ligand>
</feature>
<dbReference type="InterPro" id="IPR023091">
    <property type="entry name" value="MetalPrtase_cat_dom_sf_prd"/>
</dbReference>
<dbReference type="EMBL" id="SGBB01000009">
    <property type="protein sequence ID" value="RZD18420.1"/>
    <property type="molecule type" value="Genomic_DNA"/>
</dbReference>
<dbReference type="HAMAP" id="MF_00009">
    <property type="entry name" value="Endoribonucl_YbeY"/>
    <property type="match status" value="1"/>
</dbReference>
<evidence type="ECO:0000256" key="5">
    <source>
        <dbReference type="ARBA" id="ARBA00022801"/>
    </source>
</evidence>
<evidence type="ECO:0000256" key="7">
    <source>
        <dbReference type="HAMAP-Rule" id="MF_00009"/>
    </source>
</evidence>
<protein>
    <recommendedName>
        <fullName evidence="7">Endoribonuclease YbeY</fullName>
        <ecNumber evidence="7">3.1.-.-</ecNumber>
    </recommendedName>
</protein>
<dbReference type="GO" id="GO:0004521">
    <property type="term" value="F:RNA endonuclease activity"/>
    <property type="evidence" value="ECO:0007669"/>
    <property type="project" value="UniProtKB-UniRule"/>
</dbReference>
<keyword evidence="7" id="KW-0698">rRNA processing</keyword>
<dbReference type="GO" id="GO:0005737">
    <property type="term" value="C:cytoplasm"/>
    <property type="evidence" value="ECO:0007669"/>
    <property type="project" value="UniProtKB-SubCell"/>
</dbReference>
<dbReference type="Proteomes" id="UP000319296">
    <property type="component" value="Unassembled WGS sequence"/>
</dbReference>
<evidence type="ECO:0000313" key="8">
    <source>
        <dbReference type="EMBL" id="RZD18420.1"/>
    </source>
</evidence>
<keyword evidence="7" id="KW-0963">Cytoplasm</keyword>
<evidence type="ECO:0000256" key="6">
    <source>
        <dbReference type="ARBA" id="ARBA00022833"/>
    </source>
</evidence>
<dbReference type="PROSITE" id="PS01306">
    <property type="entry name" value="UPF0054"/>
    <property type="match status" value="1"/>
</dbReference>
<keyword evidence="4 7" id="KW-0255">Endonuclease</keyword>
<dbReference type="PANTHER" id="PTHR46986:SF1">
    <property type="entry name" value="ENDORIBONUCLEASE YBEY, CHLOROPLASTIC"/>
    <property type="match status" value="1"/>
</dbReference>
<accession>A0A519BMB5</accession>
<keyword evidence="6 7" id="KW-0862">Zinc</keyword>
<organism evidence="8 9">
    <name type="scientific">Candidatus Acididesulfobacter diazotrophicus</name>
    <dbReference type="NCBI Taxonomy" id="2597226"/>
    <lineage>
        <taxon>Bacteria</taxon>
        <taxon>Deltaproteobacteria</taxon>
        <taxon>Candidatus Acidulodesulfobacterales</taxon>
        <taxon>Candidatus Acididesulfobacter</taxon>
    </lineage>
</organism>
<evidence type="ECO:0000256" key="4">
    <source>
        <dbReference type="ARBA" id="ARBA00022759"/>
    </source>
</evidence>
<evidence type="ECO:0000313" key="9">
    <source>
        <dbReference type="Proteomes" id="UP000319296"/>
    </source>
</evidence>
<reference evidence="8 9" key="1">
    <citation type="journal article" date="2019" name="ISME J.">
        <title>Insights into ecological role of a new deltaproteobacterial order Candidatus Acidulodesulfobacterales by metagenomics and metatranscriptomics.</title>
        <authorList>
            <person name="Tan S."/>
            <person name="Liu J."/>
            <person name="Fang Y."/>
            <person name="Hedlund B.P."/>
            <person name="Lian Z.H."/>
            <person name="Huang L.Y."/>
            <person name="Li J.T."/>
            <person name="Huang L.N."/>
            <person name="Li W.J."/>
            <person name="Jiang H.C."/>
            <person name="Dong H.L."/>
            <person name="Shu W.S."/>
        </authorList>
    </citation>
    <scope>NUCLEOTIDE SEQUENCE [LARGE SCALE GENOMIC DNA]</scope>
    <source>
        <strain evidence="8">AP1</strain>
    </source>
</reference>
<comment type="subcellular location">
    <subcellularLocation>
        <location evidence="7">Cytoplasm</location>
    </subcellularLocation>
</comment>
<keyword evidence="7" id="KW-0690">Ribosome biogenesis</keyword>
<keyword evidence="3 7" id="KW-0479">Metal-binding</keyword>
<comment type="cofactor">
    <cofactor evidence="7">
        <name>Zn(2+)</name>
        <dbReference type="ChEBI" id="CHEBI:29105"/>
    </cofactor>
    <text evidence="7">Binds 1 zinc ion.</text>
</comment>
<dbReference type="Gene3D" id="3.40.390.30">
    <property type="entry name" value="Metalloproteases ('zincins'), catalytic domain"/>
    <property type="match status" value="1"/>
</dbReference>
<dbReference type="EC" id="3.1.-.-" evidence="7"/>
<keyword evidence="5 7" id="KW-0378">Hydrolase</keyword>
<comment type="similarity">
    <text evidence="1 7">Belongs to the endoribonuclease YbeY family.</text>
</comment>
<dbReference type="InterPro" id="IPR002036">
    <property type="entry name" value="YbeY"/>
</dbReference>
<gene>
    <name evidence="7 8" type="primary">ybeY</name>
    <name evidence="8" type="ORF">EVG15_05955</name>
</gene>
<dbReference type="Pfam" id="PF02130">
    <property type="entry name" value="YbeY"/>
    <property type="match status" value="2"/>
</dbReference>
<dbReference type="GO" id="GO:0008270">
    <property type="term" value="F:zinc ion binding"/>
    <property type="evidence" value="ECO:0007669"/>
    <property type="project" value="UniProtKB-UniRule"/>
</dbReference>
<comment type="caution">
    <text evidence="8">The sequence shown here is derived from an EMBL/GenBank/DDBJ whole genome shotgun (WGS) entry which is preliminary data.</text>
</comment>
<dbReference type="SUPFAM" id="SSF55486">
    <property type="entry name" value="Metalloproteases ('zincins'), catalytic domain"/>
    <property type="match status" value="1"/>
</dbReference>
<feature type="binding site" evidence="7">
    <location>
        <position position="155"/>
    </location>
    <ligand>
        <name>Zn(2+)</name>
        <dbReference type="ChEBI" id="CHEBI:29105"/>
        <note>catalytic</note>
    </ligand>
</feature>
<keyword evidence="2 7" id="KW-0540">Nuclease</keyword>
<dbReference type="PANTHER" id="PTHR46986">
    <property type="entry name" value="ENDORIBONUCLEASE YBEY, CHLOROPLASTIC"/>
    <property type="match status" value="1"/>
</dbReference>
<evidence type="ECO:0000256" key="3">
    <source>
        <dbReference type="ARBA" id="ARBA00022723"/>
    </source>
</evidence>
<dbReference type="InterPro" id="IPR020549">
    <property type="entry name" value="YbeY_CS"/>
</dbReference>
<sequence>MQGDLILKKQKKKIQKAIINIMNIQRKEKLNQKLVRYIVEKAVSNLFYGPFKIDIIFCSAAYIKNLNKKYRDKNKATDILSFEFKEYEYDENVYFIGELFICPSIAKKNALDFKDFWDKEGWASKNKTKYLIKKNTEYTDFEKEIVLLLIHGILHLFGYDHTGDDDDNEEMKKLQNFLYIDAAIS</sequence>
<proteinExistence type="inferred from homology"/>
<dbReference type="GO" id="GO:0006364">
    <property type="term" value="P:rRNA processing"/>
    <property type="evidence" value="ECO:0007669"/>
    <property type="project" value="UniProtKB-UniRule"/>
</dbReference>
<evidence type="ECO:0000256" key="2">
    <source>
        <dbReference type="ARBA" id="ARBA00022722"/>
    </source>
</evidence>
<dbReference type="GO" id="GO:0004222">
    <property type="term" value="F:metalloendopeptidase activity"/>
    <property type="evidence" value="ECO:0007669"/>
    <property type="project" value="InterPro"/>
</dbReference>
<evidence type="ECO:0000256" key="1">
    <source>
        <dbReference type="ARBA" id="ARBA00010875"/>
    </source>
</evidence>